<sequence>MHQTQHAGIREAMDLIDRECLFGLGCGFVDLLMLASTLMTPGVQLWTLDQRLCALAKQFSVMYQPTLH</sequence>
<evidence type="ECO:0000313" key="3">
    <source>
        <dbReference type="Proteomes" id="UP001430701"/>
    </source>
</evidence>
<dbReference type="Proteomes" id="UP001430701">
    <property type="component" value="Unassembled WGS sequence"/>
</dbReference>
<dbReference type="GeneID" id="68902028"/>
<reference evidence="2" key="1">
    <citation type="submission" date="2021-11" db="EMBL/GenBank/DDBJ databases">
        <title>Genome sequence of Xylella taiwanensis PLS432.</title>
        <authorList>
            <person name="Weng L.-W."/>
            <person name="Su C.-C."/>
            <person name="Tsai C.-W."/>
            <person name="Kuo C.-H."/>
        </authorList>
    </citation>
    <scope>NUCLEOTIDE SEQUENCE</scope>
    <source>
        <strain evidence="2">PLS432</strain>
    </source>
</reference>
<evidence type="ECO:0000256" key="1">
    <source>
        <dbReference type="SAM" id="Phobius"/>
    </source>
</evidence>
<name>A0ABS8TRM0_9GAMM</name>
<protein>
    <submittedName>
        <fullName evidence="2">Uncharacterized protein</fullName>
    </submittedName>
</protein>
<comment type="caution">
    <text evidence="2">The sequence shown here is derived from an EMBL/GenBank/DDBJ whole genome shotgun (WGS) entry which is preliminary data.</text>
</comment>
<dbReference type="EMBL" id="JAJPPU010000002">
    <property type="protein sequence ID" value="MCD8472647.1"/>
    <property type="molecule type" value="Genomic_DNA"/>
</dbReference>
<keyword evidence="1" id="KW-1133">Transmembrane helix</keyword>
<gene>
    <name evidence="2" type="ORF">LPH55_03975</name>
</gene>
<accession>A0ABS8TRM0</accession>
<keyword evidence="1" id="KW-0472">Membrane</keyword>
<feature type="transmembrane region" description="Helical" evidence="1">
    <location>
        <begin position="20"/>
        <end position="39"/>
    </location>
</feature>
<organism evidence="2 3">
    <name type="scientific">Xylella taiwanensis</name>
    <dbReference type="NCBI Taxonomy" id="1444770"/>
    <lineage>
        <taxon>Bacteria</taxon>
        <taxon>Pseudomonadati</taxon>
        <taxon>Pseudomonadota</taxon>
        <taxon>Gammaproteobacteria</taxon>
        <taxon>Lysobacterales</taxon>
        <taxon>Lysobacteraceae</taxon>
        <taxon>Xylella</taxon>
    </lineage>
</organism>
<evidence type="ECO:0000313" key="2">
    <source>
        <dbReference type="EMBL" id="MCD8472647.1"/>
    </source>
</evidence>
<keyword evidence="1" id="KW-0812">Transmembrane</keyword>
<dbReference type="RefSeq" id="WP_200866176.1">
    <property type="nucleotide sequence ID" value="NZ_CP053627.1"/>
</dbReference>
<proteinExistence type="predicted"/>
<keyword evidence="3" id="KW-1185">Reference proteome</keyword>